<dbReference type="SUPFAM" id="SSF53335">
    <property type="entry name" value="S-adenosyl-L-methionine-dependent methyltransferases"/>
    <property type="match status" value="1"/>
</dbReference>
<keyword evidence="12" id="KW-1185">Reference proteome</keyword>
<dbReference type="PROSITE" id="PS51684">
    <property type="entry name" value="SAM_MT_TRM5_TYW2"/>
    <property type="match status" value="1"/>
</dbReference>
<keyword evidence="5" id="KW-0949">S-adenosyl-L-methionine</keyword>
<evidence type="ECO:0000259" key="10">
    <source>
        <dbReference type="PROSITE" id="PS51684"/>
    </source>
</evidence>
<protein>
    <recommendedName>
        <fullName evidence="1">tRNA (guanine(37)-N(1))-methyltransferase</fullName>
        <ecNumber evidence="1">2.1.1.228</ecNumber>
    </recommendedName>
    <alternativeName>
        <fullName evidence="7">M1G-methyltransferase</fullName>
    </alternativeName>
    <alternativeName>
        <fullName evidence="8">tRNA [GM37] methyltransferase</fullName>
    </alternativeName>
</protein>
<dbReference type="PATRIC" id="fig|129848.4.peg.1528"/>
<dbReference type="KEGG" id="mcub:MCBB_1500"/>
<dbReference type="OrthoDB" id="8079at2157"/>
<name>A0A1D3L3C6_9EURY</name>
<sequence length="343" mass="39477">MIGLKVPKQNADKIRRMLLKESTIDLDWKIKRSGEFVFIPLVKIPTEQLMDLIGEGVCCNLELVETEFESQRREPKSFTDYLKGKIDPEKMDEIKKSFDIIGDVVILEVPEDLEDERYLIGEAALKFTGRKAVFRKKSEIKGIIRTRELEHLAGDDSSETVHREFGCRFMLDMRKVYFSPRLATERRRIGDQVVDGETILDMFAGVAPFSIAIAKRHNVTVYAIDINEDAYYYMMRNVEINKLKGEVKPFLGDVEKVLSYLKVEADRIIMNLPGTAWQFLPQAVKALKPGGTLHYYEFASDYDTPIERIVETAYPRKVEILGKRKVKSKSPGVWHMGIDARIF</sequence>
<dbReference type="Gene3D" id="3.30.70.2580">
    <property type="match status" value="1"/>
</dbReference>
<dbReference type="STRING" id="118062.MCBB_1500"/>
<evidence type="ECO:0000256" key="5">
    <source>
        <dbReference type="ARBA" id="ARBA00022691"/>
    </source>
</evidence>
<dbReference type="AlphaFoldDB" id="A0A1D3L3C6"/>
<dbReference type="RefSeq" id="WP_071907155.1">
    <property type="nucleotide sequence ID" value="NZ_LT607756.1"/>
</dbReference>
<gene>
    <name evidence="11" type="primary">trm5b</name>
    <name evidence="11" type="ORF">MCBB_1500</name>
</gene>
<dbReference type="Gene3D" id="3.30.300.110">
    <property type="entry name" value="Met-10+ protein-like domains"/>
    <property type="match status" value="1"/>
</dbReference>
<keyword evidence="3 11" id="KW-0489">Methyltransferase</keyword>
<feature type="domain" description="SAM-dependent methyltransferase TRM5/TYW2-type" evidence="10">
    <location>
        <begin position="98"/>
        <end position="343"/>
    </location>
</feature>
<dbReference type="Gene3D" id="3.40.50.150">
    <property type="entry name" value="Vaccinia Virus protein VP39"/>
    <property type="match status" value="1"/>
</dbReference>
<evidence type="ECO:0000256" key="3">
    <source>
        <dbReference type="ARBA" id="ARBA00022603"/>
    </source>
</evidence>
<dbReference type="GeneID" id="30412341"/>
<dbReference type="Pfam" id="PF18093">
    <property type="entry name" value="Trm5_N"/>
    <property type="match status" value="1"/>
</dbReference>
<dbReference type="PANTHER" id="PTHR23245">
    <property type="entry name" value="TRNA METHYLTRANSFERASE"/>
    <property type="match status" value="1"/>
</dbReference>
<dbReference type="EC" id="2.1.1.228" evidence="1"/>
<evidence type="ECO:0000313" key="12">
    <source>
        <dbReference type="Proteomes" id="UP000094707"/>
    </source>
</evidence>
<keyword evidence="2" id="KW-0963">Cytoplasm</keyword>
<comment type="catalytic activity">
    <reaction evidence="9">
        <text>guanosine(37) in tRNA + S-adenosyl-L-methionine = N(1)-methylguanosine(37) in tRNA + S-adenosyl-L-homocysteine + H(+)</text>
        <dbReference type="Rhea" id="RHEA:36899"/>
        <dbReference type="Rhea" id="RHEA-COMP:10145"/>
        <dbReference type="Rhea" id="RHEA-COMP:10147"/>
        <dbReference type="ChEBI" id="CHEBI:15378"/>
        <dbReference type="ChEBI" id="CHEBI:57856"/>
        <dbReference type="ChEBI" id="CHEBI:59789"/>
        <dbReference type="ChEBI" id="CHEBI:73542"/>
        <dbReference type="ChEBI" id="CHEBI:74269"/>
        <dbReference type="EC" id="2.1.1.228"/>
    </reaction>
</comment>
<dbReference type="InterPro" id="IPR029063">
    <property type="entry name" value="SAM-dependent_MTases_sf"/>
</dbReference>
<evidence type="ECO:0000256" key="4">
    <source>
        <dbReference type="ARBA" id="ARBA00022679"/>
    </source>
</evidence>
<evidence type="ECO:0000256" key="7">
    <source>
        <dbReference type="ARBA" id="ARBA00029736"/>
    </source>
</evidence>
<evidence type="ECO:0000256" key="9">
    <source>
        <dbReference type="ARBA" id="ARBA00047783"/>
    </source>
</evidence>
<dbReference type="InterPro" id="IPR030382">
    <property type="entry name" value="MeTrfase_TRM5/TYW2"/>
</dbReference>
<dbReference type="Proteomes" id="UP000094707">
    <property type="component" value="Chromosome I"/>
</dbReference>
<evidence type="ECO:0000256" key="6">
    <source>
        <dbReference type="ARBA" id="ARBA00022694"/>
    </source>
</evidence>
<dbReference type="PANTHER" id="PTHR23245:SF36">
    <property type="entry name" value="TRNA (GUANINE(37)-N1)-METHYLTRANSFERASE"/>
    <property type="match status" value="1"/>
</dbReference>
<reference evidence="11 12" key="1">
    <citation type="submission" date="2016-08" db="EMBL/GenBank/DDBJ databases">
        <authorList>
            <person name="Seilhamer J.J."/>
        </authorList>
    </citation>
    <scope>NUCLEOTIDE SEQUENCE [LARGE SCALE GENOMIC DNA]</scope>
    <source>
        <strain evidence="11">Buetzberg</strain>
    </source>
</reference>
<proteinExistence type="predicted"/>
<keyword evidence="4 11" id="KW-0808">Transferase</keyword>
<evidence type="ECO:0000256" key="8">
    <source>
        <dbReference type="ARBA" id="ARBA00033392"/>
    </source>
</evidence>
<dbReference type="InterPro" id="IPR056743">
    <property type="entry name" value="TRM5-TYW2-like_MTfase"/>
</dbReference>
<dbReference type="GO" id="GO:0005737">
    <property type="term" value="C:cytoplasm"/>
    <property type="evidence" value="ECO:0007669"/>
    <property type="project" value="TreeGrafter"/>
</dbReference>
<dbReference type="GO" id="GO:0052906">
    <property type="term" value="F:tRNA (guanine(37)-N1)-methyltransferase activity"/>
    <property type="evidence" value="ECO:0007669"/>
    <property type="project" value="UniProtKB-EC"/>
</dbReference>
<dbReference type="InterPro" id="IPR040601">
    <property type="entry name" value="Trm5a/b_N"/>
</dbReference>
<evidence type="ECO:0000256" key="1">
    <source>
        <dbReference type="ARBA" id="ARBA00012807"/>
    </source>
</evidence>
<dbReference type="Pfam" id="PF02475">
    <property type="entry name" value="TRM5-TYW2_MTfase"/>
    <property type="match status" value="1"/>
</dbReference>
<organism evidence="11 12">
    <name type="scientific">Methanobacterium congolense</name>
    <dbReference type="NCBI Taxonomy" id="118062"/>
    <lineage>
        <taxon>Archaea</taxon>
        <taxon>Methanobacteriati</taxon>
        <taxon>Methanobacteriota</taxon>
        <taxon>Methanomada group</taxon>
        <taxon>Methanobacteria</taxon>
        <taxon>Methanobacteriales</taxon>
        <taxon>Methanobacteriaceae</taxon>
        <taxon>Methanobacterium</taxon>
    </lineage>
</organism>
<evidence type="ECO:0000313" key="11">
    <source>
        <dbReference type="EMBL" id="SCG86055.1"/>
    </source>
</evidence>
<dbReference type="EMBL" id="LT607756">
    <property type="protein sequence ID" value="SCG86055.1"/>
    <property type="molecule type" value="Genomic_DNA"/>
</dbReference>
<keyword evidence="6" id="KW-0819">tRNA processing</keyword>
<dbReference type="Pfam" id="PF25133">
    <property type="entry name" value="TYW2_N_2"/>
    <property type="match status" value="1"/>
</dbReference>
<dbReference type="InterPro" id="IPR056744">
    <property type="entry name" value="TRM5/TYW2-like_N"/>
</dbReference>
<dbReference type="CDD" id="cd02440">
    <property type="entry name" value="AdoMet_MTases"/>
    <property type="match status" value="1"/>
</dbReference>
<dbReference type="FunFam" id="3.30.300.110:FF:000001">
    <property type="entry name" value="tRNA (guanine(37)-N1)-methyltransferase"/>
    <property type="match status" value="1"/>
</dbReference>
<dbReference type="GO" id="GO:0002939">
    <property type="term" value="P:tRNA N1-guanine methylation"/>
    <property type="evidence" value="ECO:0007669"/>
    <property type="project" value="TreeGrafter"/>
</dbReference>
<evidence type="ECO:0000256" key="2">
    <source>
        <dbReference type="ARBA" id="ARBA00022490"/>
    </source>
</evidence>
<accession>A0A1D3L3C6</accession>